<evidence type="ECO:0000256" key="1">
    <source>
        <dbReference type="ARBA" id="ARBA00006484"/>
    </source>
</evidence>
<dbReference type="GO" id="GO:0016491">
    <property type="term" value="F:oxidoreductase activity"/>
    <property type="evidence" value="ECO:0007669"/>
    <property type="project" value="UniProtKB-KW"/>
</dbReference>
<dbReference type="FunFam" id="3.40.50.720:FF:000084">
    <property type="entry name" value="Short-chain dehydrogenase reductase"/>
    <property type="match status" value="1"/>
</dbReference>
<dbReference type="CDD" id="cd05233">
    <property type="entry name" value="SDR_c"/>
    <property type="match status" value="1"/>
</dbReference>
<dbReference type="GO" id="GO:0008206">
    <property type="term" value="P:bile acid metabolic process"/>
    <property type="evidence" value="ECO:0007669"/>
    <property type="project" value="UniProtKB-ARBA"/>
</dbReference>
<protein>
    <recommendedName>
        <fullName evidence="5">Cyclopentanol dehydrogenase</fullName>
    </recommendedName>
</protein>
<dbReference type="PANTHER" id="PTHR24321:SF8">
    <property type="entry name" value="ESTRADIOL 17-BETA-DEHYDROGENASE 8-RELATED"/>
    <property type="match status" value="1"/>
</dbReference>
<dbReference type="InterPro" id="IPR036291">
    <property type="entry name" value="NAD(P)-bd_dom_sf"/>
</dbReference>
<keyword evidence="2" id="KW-0560">Oxidoreductase</keyword>
<dbReference type="PRINTS" id="PR00080">
    <property type="entry name" value="SDRFAMILY"/>
</dbReference>
<dbReference type="PRINTS" id="PR00081">
    <property type="entry name" value="GDHRDH"/>
</dbReference>
<dbReference type="Pfam" id="PF13561">
    <property type="entry name" value="adh_short_C2"/>
    <property type="match status" value="1"/>
</dbReference>
<dbReference type="RefSeq" id="WP_213540512.1">
    <property type="nucleotide sequence ID" value="NZ_AP023418.1"/>
</dbReference>
<dbReference type="Proteomes" id="UP000681035">
    <property type="component" value="Chromosome"/>
</dbReference>
<proteinExistence type="inferred from homology"/>
<evidence type="ECO:0000256" key="2">
    <source>
        <dbReference type="ARBA" id="ARBA00023002"/>
    </source>
</evidence>
<dbReference type="AlphaFoldDB" id="A0A810Q1M2"/>
<evidence type="ECO:0008006" key="5">
    <source>
        <dbReference type="Google" id="ProtNLM"/>
    </source>
</evidence>
<keyword evidence="4" id="KW-1185">Reference proteome</keyword>
<dbReference type="NCBIfam" id="NF005559">
    <property type="entry name" value="PRK07231.1"/>
    <property type="match status" value="1"/>
</dbReference>
<dbReference type="PANTHER" id="PTHR24321">
    <property type="entry name" value="DEHYDROGENASES, SHORT CHAIN"/>
    <property type="match status" value="1"/>
</dbReference>
<dbReference type="KEGG" id="vcop:MM50RIKEN_16230"/>
<accession>A0A810Q1M2</accession>
<organism evidence="3 4">
    <name type="scientific">Vescimonas coprocola</name>
    <dbReference type="NCBI Taxonomy" id="2714355"/>
    <lineage>
        <taxon>Bacteria</taxon>
        <taxon>Bacillati</taxon>
        <taxon>Bacillota</taxon>
        <taxon>Clostridia</taxon>
        <taxon>Eubacteriales</taxon>
        <taxon>Oscillospiraceae</taxon>
        <taxon>Vescimonas</taxon>
    </lineage>
</organism>
<gene>
    <name evidence="3" type="ORF">MM50RIKEN_16230</name>
</gene>
<evidence type="ECO:0000313" key="4">
    <source>
        <dbReference type="Proteomes" id="UP000681035"/>
    </source>
</evidence>
<name>A0A810Q1M2_9FIRM</name>
<sequence>MNVQNKVIVITGGAGGIGSAQAKLLARNGAEVWILDLVQEKIDQLVEELKRQGGKAHGAVADVTSEEEWKTIVERIVSESGRLDVVVNNAGINIRKPIEEMVKDEWMRMMEVNTASVFLATKYVLPVMRKQGGGAIINTSSICGLIGHMNTPEAYTATKGAITLLTKSVAARYGKDNIRCNSIHPATVDTPFVAALMADPVKKQARLNEIPLGRLTSVEDVANAVLYLASDEASFLNGVNLPIDGGVTCY</sequence>
<dbReference type="SUPFAM" id="SSF51735">
    <property type="entry name" value="NAD(P)-binding Rossmann-fold domains"/>
    <property type="match status" value="1"/>
</dbReference>
<dbReference type="EMBL" id="AP023418">
    <property type="protein sequence ID" value="BCK81860.1"/>
    <property type="molecule type" value="Genomic_DNA"/>
</dbReference>
<reference evidence="3" key="1">
    <citation type="submission" date="2020-09" db="EMBL/GenBank/DDBJ databases">
        <title>New species isolated from human feces.</title>
        <authorList>
            <person name="Kitahara M."/>
            <person name="Shigeno Y."/>
            <person name="Shime M."/>
            <person name="Matsumoto Y."/>
            <person name="Nakamura S."/>
            <person name="Motooka D."/>
            <person name="Fukuoka S."/>
            <person name="Nishikawa H."/>
            <person name="Benno Y."/>
        </authorList>
    </citation>
    <scope>NUCLEOTIDE SEQUENCE</scope>
    <source>
        <strain evidence="3">MM50</strain>
    </source>
</reference>
<dbReference type="InterPro" id="IPR002347">
    <property type="entry name" value="SDR_fam"/>
</dbReference>
<comment type="similarity">
    <text evidence="1">Belongs to the short-chain dehydrogenases/reductases (SDR) family.</text>
</comment>
<evidence type="ECO:0000313" key="3">
    <source>
        <dbReference type="EMBL" id="BCK81860.1"/>
    </source>
</evidence>
<dbReference type="Gene3D" id="3.40.50.720">
    <property type="entry name" value="NAD(P)-binding Rossmann-like Domain"/>
    <property type="match status" value="1"/>
</dbReference>